<evidence type="ECO:0000313" key="3">
    <source>
        <dbReference type="Proteomes" id="UP001430193"/>
    </source>
</evidence>
<accession>A0ABS2KAL5</accession>
<feature type="transmembrane region" description="Helical" evidence="1">
    <location>
        <begin position="12"/>
        <end position="30"/>
    </location>
</feature>
<dbReference type="Proteomes" id="UP001430193">
    <property type="component" value="Unassembled WGS sequence"/>
</dbReference>
<reference evidence="2" key="1">
    <citation type="submission" date="2020-10" db="EMBL/GenBank/DDBJ databases">
        <title>Phylogeny of dyella-like bacteria.</title>
        <authorList>
            <person name="Fu J."/>
        </authorList>
    </citation>
    <scope>NUCLEOTIDE SEQUENCE</scope>
    <source>
        <strain evidence="2">DHON07</strain>
    </source>
</reference>
<dbReference type="RefSeq" id="WP_204629601.1">
    <property type="nucleotide sequence ID" value="NZ_BSOC01000013.1"/>
</dbReference>
<evidence type="ECO:0000256" key="1">
    <source>
        <dbReference type="SAM" id="Phobius"/>
    </source>
</evidence>
<sequence length="249" mass="28589">MKRPRGFAKFWVWFWIFWSVVVVLTAGSALEWGTHVLRHLPDTCFQKSCTPHQYLYISLKDIGPAIGGFLVLSAAFGAAATAAWTLVAGELELREAAKKVVDAEIRSFWARVEYLKFPAKLTNAINKNEEVAEKYKKPGLSNQDREIIEKMTYPLVRRSIGQDWFVFFRTHPLELARLAEIQSDFVSLSIVARNLVSRFDYINQADASKQSFIFWHEEHKRVLNSLHEIHVSSNAILSKLKLKIIEPIQ</sequence>
<organism evidence="2 3">
    <name type="scientific">Dyella mobilis</name>
    <dbReference type="NCBI Taxonomy" id="1849582"/>
    <lineage>
        <taxon>Bacteria</taxon>
        <taxon>Pseudomonadati</taxon>
        <taxon>Pseudomonadota</taxon>
        <taxon>Gammaproteobacteria</taxon>
        <taxon>Lysobacterales</taxon>
        <taxon>Rhodanobacteraceae</taxon>
        <taxon>Dyella</taxon>
    </lineage>
</organism>
<dbReference type="EMBL" id="JADIKF010000028">
    <property type="protein sequence ID" value="MBM7127984.1"/>
    <property type="molecule type" value="Genomic_DNA"/>
</dbReference>
<keyword evidence="3" id="KW-1185">Reference proteome</keyword>
<feature type="transmembrane region" description="Helical" evidence="1">
    <location>
        <begin position="65"/>
        <end position="89"/>
    </location>
</feature>
<gene>
    <name evidence="2" type="ORF">ISS99_00475</name>
</gene>
<proteinExistence type="predicted"/>
<keyword evidence="1" id="KW-0812">Transmembrane</keyword>
<evidence type="ECO:0000313" key="2">
    <source>
        <dbReference type="EMBL" id="MBM7127984.1"/>
    </source>
</evidence>
<protein>
    <submittedName>
        <fullName evidence="2">Uncharacterized protein</fullName>
    </submittedName>
</protein>
<name>A0ABS2KAL5_9GAMM</name>
<keyword evidence="1" id="KW-0472">Membrane</keyword>
<comment type="caution">
    <text evidence="2">The sequence shown here is derived from an EMBL/GenBank/DDBJ whole genome shotgun (WGS) entry which is preliminary data.</text>
</comment>
<keyword evidence="1" id="KW-1133">Transmembrane helix</keyword>